<dbReference type="InterPro" id="IPR000998">
    <property type="entry name" value="MAM_dom"/>
</dbReference>
<dbReference type="GO" id="GO:0016020">
    <property type="term" value="C:membrane"/>
    <property type="evidence" value="ECO:0007669"/>
    <property type="project" value="InterPro"/>
</dbReference>
<dbReference type="InterPro" id="IPR051560">
    <property type="entry name" value="MAM_domain-containing"/>
</dbReference>
<reference evidence="2 3" key="1">
    <citation type="submission" date="2019-07" db="EMBL/GenBank/DDBJ databases">
        <title>Draft genome assembly of a fouling barnacle, Amphibalanus amphitrite (Darwin, 1854): The first reference genome for Thecostraca.</title>
        <authorList>
            <person name="Kim W."/>
        </authorList>
    </citation>
    <scope>NUCLEOTIDE SEQUENCE [LARGE SCALE GENOMIC DNA]</scope>
    <source>
        <strain evidence="2">SNU_AA5</strain>
        <tissue evidence="2">Soma without cirri and trophi</tissue>
    </source>
</reference>
<proteinExistence type="predicted"/>
<keyword evidence="3" id="KW-1185">Reference proteome</keyword>
<dbReference type="InterPro" id="IPR013320">
    <property type="entry name" value="ConA-like_dom_sf"/>
</dbReference>
<gene>
    <name evidence="2" type="primary">MLRP1_0</name>
    <name evidence="2" type="ORF">FJT64_021345</name>
</gene>
<sequence length="586" mass="63478">MTETLWEARDSTDGAWKEGKISFNTGFEHRLVFEVVPHLPSPAGRAYVAIDDVSLAEGACDSDCNFEKDLCNWINMDEGDDFDWQLGRGSRRGVTGPIRDQSSSHSVSRVGGYAFIDSSHPRRSGDIARLESAVFETPDPLCLSFYTNMFGAGVGRLSVREVSGGENPTAKVLWSVSGGSGSPLSWELGRVTVASPNRFMVQLEAEIGEPDAADIAVDSIRVEPGACPTVPASAGRVDASCHFRDDTCSWELSSTGRRLWSRAPGGHIALGSPPLQPADHFLSFDVDGYEHQAGARDTVLSPVIRARPLACLSFWVYVASHIASMPKIGSLQVLHINATSNDTRAIWRVNNHLRHGWVLAQAPFPADTPVRLALEAVRGSGVSGLLGVDDVVVHEGDCAVLPPAAAVSPFDCWFDDGECRWTVTSPAEGAETWRSAASGAGIPQLLDHTHRVETGYEYFDPFNQRSTARLVSPEVPASTQLCVSLWYTCLGGVQQDASLSLRRQLGSDNSTTELLWQVTQGQTGHTGRRYTWHYGQVQLPSAEDTARIVIEAIGMQAGFAIDDVRVVSGEVPCPTRPEWGRPAPPE</sequence>
<dbReference type="OrthoDB" id="409956at2759"/>
<dbReference type="SMART" id="SM00137">
    <property type="entry name" value="MAM"/>
    <property type="match status" value="3"/>
</dbReference>
<evidence type="ECO:0000313" key="3">
    <source>
        <dbReference type="Proteomes" id="UP000440578"/>
    </source>
</evidence>
<dbReference type="PANTHER" id="PTHR23282:SF101">
    <property type="entry name" value="MAM DOMAIN-CONTAINING PROTEIN"/>
    <property type="match status" value="1"/>
</dbReference>
<evidence type="ECO:0000313" key="2">
    <source>
        <dbReference type="EMBL" id="KAF0307294.1"/>
    </source>
</evidence>
<dbReference type="CDD" id="cd06263">
    <property type="entry name" value="MAM"/>
    <property type="match status" value="2"/>
</dbReference>
<comment type="caution">
    <text evidence="2">The sequence shown here is derived from an EMBL/GenBank/DDBJ whole genome shotgun (WGS) entry which is preliminary data.</text>
</comment>
<dbReference type="EMBL" id="VIIS01000590">
    <property type="protein sequence ID" value="KAF0307294.1"/>
    <property type="molecule type" value="Genomic_DNA"/>
</dbReference>
<evidence type="ECO:0000259" key="1">
    <source>
        <dbReference type="PROSITE" id="PS50060"/>
    </source>
</evidence>
<dbReference type="Proteomes" id="UP000440578">
    <property type="component" value="Unassembled WGS sequence"/>
</dbReference>
<dbReference type="SUPFAM" id="SSF49899">
    <property type="entry name" value="Concanavalin A-like lectins/glucanases"/>
    <property type="match status" value="3"/>
</dbReference>
<feature type="domain" description="MAM" evidence="1">
    <location>
        <begin position="62"/>
        <end position="229"/>
    </location>
</feature>
<dbReference type="Pfam" id="PF00629">
    <property type="entry name" value="MAM"/>
    <property type="match status" value="3"/>
</dbReference>
<feature type="domain" description="MAM" evidence="1">
    <location>
        <begin position="239"/>
        <end position="400"/>
    </location>
</feature>
<dbReference type="Gene3D" id="2.60.120.200">
    <property type="match status" value="4"/>
</dbReference>
<feature type="domain" description="MAM" evidence="1">
    <location>
        <begin position="410"/>
        <end position="575"/>
    </location>
</feature>
<name>A0A6A4WTZ2_AMPAM</name>
<dbReference type="PANTHER" id="PTHR23282">
    <property type="entry name" value="APICAL ENDOSOMAL GLYCOPROTEIN PRECURSOR"/>
    <property type="match status" value="1"/>
</dbReference>
<dbReference type="PROSITE" id="PS50060">
    <property type="entry name" value="MAM_2"/>
    <property type="match status" value="4"/>
</dbReference>
<accession>A0A6A4WTZ2</accession>
<protein>
    <submittedName>
        <fullName evidence="2">MAM and LDL-receptor class A domain-containing protein 1</fullName>
    </submittedName>
</protein>
<feature type="domain" description="MAM" evidence="1">
    <location>
        <begin position="1"/>
        <end position="62"/>
    </location>
</feature>
<keyword evidence="2" id="KW-0675">Receptor</keyword>
<dbReference type="AlphaFoldDB" id="A0A6A4WTZ2"/>
<organism evidence="2 3">
    <name type="scientific">Amphibalanus amphitrite</name>
    <name type="common">Striped barnacle</name>
    <name type="synonym">Balanus amphitrite</name>
    <dbReference type="NCBI Taxonomy" id="1232801"/>
    <lineage>
        <taxon>Eukaryota</taxon>
        <taxon>Metazoa</taxon>
        <taxon>Ecdysozoa</taxon>
        <taxon>Arthropoda</taxon>
        <taxon>Crustacea</taxon>
        <taxon>Multicrustacea</taxon>
        <taxon>Cirripedia</taxon>
        <taxon>Thoracica</taxon>
        <taxon>Thoracicalcarea</taxon>
        <taxon>Balanomorpha</taxon>
        <taxon>Balanoidea</taxon>
        <taxon>Balanidae</taxon>
        <taxon>Amphibalaninae</taxon>
        <taxon>Amphibalanus</taxon>
    </lineage>
</organism>